<keyword evidence="4" id="KW-0694">RNA-binding</keyword>
<evidence type="ECO:0000313" key="6">
    <source>
        <dbReference type="EMBL" id="AIE93346.1"/>
    </source>
</evidence>
<evidence type="ECO:0000256" key="1">
    <source>
        <dbReference type="ARBA" id="ARBA00010745"/>
    </source>
</evidence>
<evidence type="ECO:0000256" key="5">
    <source>
        <dbReference type="RuleBase" id="RU003949"/>
    </source>
</evidence>
<dbReference type="InterPro" id="IPR000218">
    <property type="entry name" value="Ribosomal_uL14"/>
</dbReference>
<keyword evidence="3 4" id="KW-0687">Ribonucleoprotein</keyword>
<dbReference type="FunFam" id="2.40.150.20:FF:000007">
    <property type="entry name" value="50S ribosomal protein L14"/>
    <property type="match status" value="1"/>
</dbReference>
<proteinExistence type="inferred from homology"/>
<dbReference type="GO" id="GO:0070180">
    <property type="term" value="F:large ribosomal subunit rRNA binding"/>
    <property type="evidence" value="ECO:0007669"/>
    <property type="project" value="TreeGrafter"/>
</dbReference>
<keyword evidence="4" id="KW-0699">rRNA-binding</keyword>
<dbReference type="GO" id="GO:0003735">
    <property type="term" value="F:structural constituent of ribosome"/>
    <property type="evidence" value="ECO:0007669"/>
    <property type="project" value="InterPro"/>
</dbReference>
<dbReference type="EMBL" id="KF900391">
    <property type="protein sequence ID" value="AIE93346.1"/>
    <property type="molecule type" value="Genomic_DNA"/>
</dbReference>
<dbReference type="InterPro" id="IPR036853">
    <property type="entry name" value="Ribosomal_uL14_sf"/>
</dbReference>
<keyword evidence="2 4" id="KW-0689">Ribosomal protein</keyword>
<accession>A0A075FV59</accession>
<name>A0A075FV59_9ARCH</name>
<dbReference type="NCBIfam" id="NF006344">
    <property type="entry name" value="PRK08571.1"/>
    <property type="match status" value="1"/>
</dbReference>
<evidence type="ECO:0000256" key="3">
    <source>
        <dbReference type="ARBA" id="ARBA00023274"/>
    </source>
</evidence>
<evidence type="ECO:0000256" key="2">
    <source>
        <dbReference type="ARBA" id="ARBA00022980"/>
    </source>
</evidence>
<gene>
    <name evidence="6" type="primary">RP-L14</name>
    <name evidence="4" type="synonym">rpl14</name>
    <name evidence="6" type="synonym">rplN</name>
</gene>
<dbReference type="PROSITE" id="PS00049">
    <property type="entry name" value="RIBOSOMAL_L14"/>
    <property type="match status" value="1"/>
</dbReference>
<dbReference type="GO" id="GO:0006412">
    <property type="term" value="P:translation"/>
    <property type="evidence" value="ECO:0007669"/>
    <property type="project" value="UniProtKB-UniRule"/>
</dbReference>
<dbReference type="Pfam" id="PF00238">
    <property type="entry name" value="Ribosomal_L14"/>
    <property type="match status" value="1"/>
</dbReference>
<dbReference type="Gene3D" id="2.40.150.20">
    <property type="entry name" value="Ribosomal protein L14"/>
    <property type="match status" value="1"/>
</dbReference>
<comment type="subunit">
    <text evidence="4">Part of the 50S ribosomal subunit. Forms a cluster with proteins L3 and L24e, part of which may contact the 16S rRNA in 2 intersubunit bridges.</text>
</comment>
<organism evidence="6">
    <name type="scientific">uncultured marine thaumarchaeote AD1000_33_G09</name>
    <dbReference type="NCBI Taxonomy" id="1455909"/>
    <lineage>
        <taxon>Archaea</taxon>
        <taxon>Nitrososphaerota</taxon>
        <taxon>environmental samples</taxon>
    </lineage>
</organism>
<reference evidence="6" key="1">
    <citation type="journal article" date="2014" name="Genome Biol. Evol.">
        <title>Pangenome evidence for extensive interdomain horizontal transfer affecting lineage core and shell genes in uncultured planktonic thaumarchaeota and euryarchaeota.</title>
        <authorList>
            <person name="Deschamps P."/>
            <person name="Zivanovic Y."/>
            <person name="Moreira D."/>
            <person name="Rodriguez-Valera F."/>
            <person name="Lopez-Garcia P."/>
        </authorList>
    </citation>
    <scope>NUCLEOTIDE SEQUENCE</scope>
</reference>
<dbReference type="SMART" id="SM01374">
    <property type="entry name" value="Ribosomal_L14"/>
    <property type="match status" value="1"/>
</dbReference>
<dbReference type="AlphaFoldDB" id="A0A075FV59"/>
<dbReference type="CDD" id="cd00337">
    <property type="entry name" value="Ribosomal_uL14"/>
    <property type="match status" value="1"/>
</dbReference>
<dbReference type="HAMAP" id="MF_01367">
    <property type="entry name" value="Ribosomal_uL14"/>
    <property type="match status" value="1"/>
</dbReference>
<protein>
    <recommendedName>
        <fullName evidence="4">Large ribosomal subunit protein uL14</fullName>
    </recommendedName>
</protein>
<dbReference type="SUPFAM" id="SSF50193">
    <property type="entry name" value="Ribosomal protein L14"/>
    <property type="match status" value="1"/>
</dbReference>
<evidence type="ECO:0000256" key="4">
    <source>
        <dbReference type="HAMAP-Rule" id="MF_01367"/>
    </source>
</evidence>
<sequence length="139" mass="14990">MPAKAKIQVASRRYITRALPVGATIVCADNSGARTLKIVMVQGWKGRLSRLPAATVGDQVTVVVEKGPPELQKQTFPAVIIRQKYAVRRPNGSRITFEDNAAVIITPEGEMKGTDIKGPVASEAAERWPRVSNAANTIV</sequence>
<dbReference type="GO" id="GO:0022625">
    <property type="term" value="C:cytosolic large ribosomal subunit"/>
    <property type="evidence" value="ECO:0007669"/>
    <property type="project" value="TreeGrafter"/>
</dbReference>
<dbReference type="PANTHER" id="PTHR11761:SF8">
    <property type="entry name" value="LARGE RIBOSOMAL SUBUNIT PROTEIN UL14"/>
    <property type="match status" value="1"/>
</dbReference>
<dbReference type="InterPro" id="IPR019972">
    <property type="entry name" value="Ribosomal_uL14_CS"/>
</dbReference>
<comment type="similarity">
    <text evidence="1 4 5">Belongs to the universal ribosomal protein uL14 family.</text>
</comment>
<dbReference type="PANTHER" id="PTHR11761">
    <property type="entry name" value="50S/60S RIBOSOMAL PROTEIN L14/L23"/>
    <property type="match status" value="1"/>
</dbReference>
<comment type="function">
    <text evidence="4">Binds to 23S rRNA. Forms part of two intersubunit bridges in the 70S ribosome.</text>
</comment>